<comment type="similarity">
    <text evidence="6">Belongs to the peptidase M3 family.</text>
</comment>
<accession>A0ABS2PX08</accession>
<evidence type="ECO:0000256" key="6">
    <source>
        <dbReference type="RuleBase" id="RU003435"/>
    </source>
</evidence>
<evidence type="ECO:0000313" key="8">
    <source>
        <dbReference type="EMBL" id="MBM7644471.1"/>
    </source>
</evidence>
<keyword evidence="9" id="KW-1185">Reference proteome</keyword>
<comment type="cofactor">
    <cofactor evidence="6">
        <name>Zn(2+)</name>
        <dbReference type="ChEBI" id="CHEBI:29105"/>
    </cofactor>
    <text evidence="6">Binds 1 zinc ion.</text>
</comment>
<keyword evidence="5 6" id="KW-0482">Metalloprotease</keyword>
<evidence type="ECO:0000256" key="2">
    <source>
        <dbReference type="ARBA" id="ARBA00022723"/>
    </source>
</evidence>
<evidence type="ECO:0000256" key="4">
    <source>
        <dbReference type="ARBA" id="ARBA00022833"/>
    </source>
</evidence>
<dbReference type="SUPFAM" id="SSF55486">
    <property type="entry name" value="Metalloproteases ('zincins'), catalytic domain"/>
    <property type="match status" value="1"/>
</dbReference>
<dbReference type="NCBIfam" id="TIGR02289">
    <property type="entry name" value="M3_not_pepF"/>
    <property type="match status" value="1"/>
</dbReference>
<evidence type="ECO:0000259" key="7">
    <source>
        <dbReference type="Pfam" id="PF01432"/>
    </source>
</evidence>
<reference evidence="8 9" key="1">
    <citation type="submission" date="2021-01" db="EMBL/GenBank/DDBJ databases">
        <title>Genomic Encyclopedia of Type Strains, Phase IV (KMG-IV): sequencing the most valuable type-strain genomes for metagenomic binning, comparative biology and taxonomic classification.</title>
        <authorList>
            <person name="Goeker M."/>
        </authorList>
    </citation>
    <scope>NUCLEOTIDE SEQUENCE [LARGE SCALE GENOMIC DNA]</scope>
    <source>
        <strain evidence="8 9">DSM 28236</strain>
    </source>
</reference>
<name>A0ABS2PX08_9BACL</name>
<feature type="domain" description="Peptidase M3A/M3B catalytic" evidence="7">
    <location>
        <begin position="173"/>
        <end position="510"/>
    </location>
</feature>
<dbReference type="EMBL" id="JAFBER010000002">
    <property type="protein sequence ID" value="MBM7644471.1"/>
    <property type="molecule type" value="Genomic_DNA"/>
</dbReference>
<evidence type="ECO:0000256" key="5">
    <source>
        <dbReference type="ARBA" id="ARBA00023049"/>
    </source>
</evidence>
<dbReference type="Pfam" id="PF01432">
    <property type="entry name" value="Peptidase_M3"/>
    <property type="match status" value="1"/>
</dbReference>
<evidence type="ECO:0000256" key="3">
    <source>
        <dbReference type="ARBA" id="ARBA00022801"/>
    </source>
</evidence>
<keyword evidence="3 6" id="KW-0378">Hydrolase</keyword>
<dbReference type="RefSeq" id="WP_205002428.1">
    <property type="nucleotide sequence ID" value="NZ_JAFBER010000002.1"/>
</dbReference>
<organism evidence="8 9">
    <name type="scientific">Scopulibacillus daqui</name>
    <dbReference type="NCBI Taxonomy" id="1469162"/>
    <lineage>
        <taxon>Bacteria</taxon>
        <taxon>Bacillati</taxon>
        <taxon>Bacillota</taxon>
        <taxon>Bacilli</taxon>
        <taxon>Bacillales</taxon>
        <taxon>Sporolactobacillaceae</taxon>
        <taxon>Scopulibacillus</taxon>
    </lineage>
</organism>
<protein>
    <submittedName>
        <fullName evidence="8">M3 family oligoendopeptidase</fullName>
    </submittedName>
</protein>
<keyword evidence="2 6" id="KW-0479">Metal-binding</keyword>
<dbReference type="CDD" id="cd09606">
    <property type="entry name" value="M3B_PepF"/>
    <property type="match status" value="1"/>
</dbReference>
<evidence type="ECO:0000313" key="9">
    <source>
        <dbReference type="Proteomes" id="UP000808914"/>
    </source>
</evidence>
<dbReference type="InterPro" id="IPR001567">
    <property type="entry name" value="Pept_M3A_M3B_dom"/>
</dbReference>
<dbReference type="Proteomes" id="UP000808914">
    <property type="component" value="Unassembled WGS sequence"/>
</dbReference>
<proteinExistence type="inferred from homology"/>
<evidence type="ECO:0000256" key="1">
    <source>
        <dbReference type="ARBA" id="ARBA00022670"/>
    </source>
</evidence>
<comment type="caution">
    <text evidence="8">The sequence shown here is derived from an EMBL/GenBank/DDBJ whole genome shotgun (WGS) entry which is preliminary data.</text>
</comment>
<dbReference type="Gene3D" id="1.10.1370.30">
    <property type="match status" value="1"/>
</dbReference>
<keyword evidence="4 6" id="KW-0862">Zinc</keyword>
<sequence>MSGLNHRKSYYLENDDLKDVNKLEDKLKALVKYDIRSITELEKWLAQERVLNNEIQETMIGHKIDFYRDTANPEKRDIHMYDQSIIRPILLKYQAELDKKFCDCPFAGELDASKYGFVRQARRTKVELFRKENIQLAVREKEIGAKYSEIMGGLSIDWEGEKKSYSFVKAQLDHQDRTIRERAWRALAEARSRVKAEIDEMMNELVKLRHQTAVNAGFDNYCDYMFRVKNRAYHIQQCYNFQSSVEKHIIPSWKRLSDGFRKELGVDKYRPWDSSVKVLERKPFSTVHELMEGIQIMLGKTDPYFEEQFKFMRENGLLDLECRIGKYSGCFMDPLPASKKAFVFANFSPSFAAVIALIHEMGHAVNVCMQFANDPYFQEEMLRDETAELYSHGMELLMLDKLDTFYGDGREFRNAQREALRRSLGLLIGPLSRELFEYWIYTNPNHTSEERDRKFLEISKRFKNSPVDTSGLESEVAASWIDTTHYFLYPFYAIEYSISELGALQLLDIYRSSSERAVALYKRSAGANLNQSIAEIYRQTGVEFDFSEPVMKRTAEFLEGLFEELK</sequence>
<gene>
    <name evidence="8" type="ORF">JOD45_000664</name>
</gene>
<dbReference type="InterPro" id="IPR011976">
    <property type="entry name" value="Pept_M3B_oligopep-rel"/>
</dbReference>
<keyword evidence="1 6" id="KW-0645">Protease</keyword>